<comment type="caution">
    <text evidence="2">The sequence shown here is derived from an EMBL/GenBank/DDBJ whole genome shotgun (WGS) entry which is preliminary data.</text>
</comment>
<organism evidence="2 3">
    <name type="scientific">Thermogemmatispora tikiterensis</name>
    <dbReference type="NCBI Taxonomy" id="1825093"/>
    <lineage>
        <taxon>Bacteria</taxon>
        <taxon>Bacillati</taxon>
        <taxon>Chloroflexota</taxon>
        <taxon>Ktedonobacteria</taxon>
        <taxon>Thermogemmatisporales</taxon>
        <taxon>Thermogemmatisporaceae</taxon>
        <taxon>Thermogemmatispora</taxon>
    </lineage>
</organism>
<evidence type="ECO:0000313" key="2">
    <source>
        <dbReference type="EMBL" id="RAQ94304.1"/>
    </source>
</evidence>
<dbReference type="AlphaFoldDB" id="A0A328VGF4"/>
<protein>
    <submittedName>
        <fullName evidence="2">Uncharacterized protein</fullName>
    </submittedName>
</protein>
<dbReference type="EMBL" id="MCIF01000002">
    <property type="protein sequence ID" value="RAQ94304.1"/>
    <property type="molecule type" value="Genomic_DNA"/>
</dbReference>
<accession>A0A328VGF4</accession>
<proteinExistence type="predicted"/>
<keyword evidence="1" id="KW-1133">Transmembrane helix</keyword>
<evidence type="ECO:0000313" key="3">
    <source>
        <dbReference type="Proteomes" id="UP000248706"/>
    </source>
</evidence>
<reference evidence="2 3" key="1">
    <citation type="submission" date="2016-08" db="EMBL/GenBank/DDBJ databases">
        <title>Analysis of Carbohydrate Active Enzymes in Thermogemmatispora T81 Reveals Carbohydrate Degradation Ability.</title>
        <authorList>
            <person name="Tomazini A."/>
            <person name="Lal S."/>
            <person name="Stott M."/>
            <person name="Henrissat B."/>
            <person name="Polikarpov I."/>
            <person name="Sparling R."/>
            <person name="Levin D.B."/>
        </authorList>
    </citation>
    <scope>NUCLEOTIDE SEQUENCE [LARGE SCALE GENOMIC DNA]</scope>
    <source>
        <strain evidence="2 3">T81</strain>
    </source>
</reference>
<dbReference type="Proteomes" id="UP000248706">
    <property type="component" value="Unassembled WGS sequence"/>
</dbReference>
<keyword evidence="3" id="KW-1185">Reference proteome</keyword>
<gene>
    <name evidence="2" type="ORF">A4R35_02090</name>
</gene>
<feature type="transmembrane region" description="Helical" evidence="1">
    <location>
        <begin position="25"/>
        <end position="48"/>
    </location>
</feature>
<keyword evidence="1" id="KW-0812">Transmembrane</keyword>
<feature type="transmembrane region" description="Helical" evidence="1">
    <location>
        <begin position="60"/>
        <end position="77"/>
    </location>
</feature>
<name>A0A328VGF4_9CHLR</name>
<evidence type="ECO:0000256" key="1">
    <source>
        <dbReference type="SAM" id="Phobius"/>
    </source>
</evidence>
<sequence length="110" mass="12399">MVKIIFKREVASHHMRPFGTHGLRIYFYYGIASIVLTALFIGMSLLGWFRTIRGIVGDTITWMIVGALALYVLYQLVSFSYRLLALRLAPAVEAPVHPPLKHFSNAPHDG</sequence>
<keyword evidence="1" id="KW-0472">Membrane</keyword>